<reference evidence="7" key="1">
    <citation type="submission" date="2023-07" db="EMBL/GenBank/DDBJ databases">
        <title>Genome content predicts the carbon catabolic preferences of heterotrophic bacteria.</title>
        <authorList>
            <person name="Gralka M."/>
        </authorList>
    </citation>
    <scope>NUCLEOTIDE SEQUENCE</scope>
    <source>
        <strain evidence="7">C2R13</strain>
    </source>
</reference>
<comment type="subcellular location">
    <subcellularLocation>
        <location evidence="1">Membrane</location>
        <topology evidence="1">Single-pass membrane protein</topology>
    </subcellularLocation>
</comment>
<evidence type="ECO:0000313" key="7">
    <source>
        <dbReference type="EMBL" id="MDO6670872.1"/>
    </source>
</evidence>
<evidence type="ECO:0000256" key="5">
    <source>
        <dbReference type="ARBA" id="ARBA00022989"/>
    </source>
</evidence>
<evidence type="ECO:0000256" key="1">
    <source>
        <dbReference type="ARBA" id="ARBA00004167"/>
    </source>
</evidence>
<dbReference type="PANTHER" id="PTHR21461:SF69">
    <property type="entry name" value="GLYCOSYLTRANSFERASE FAMILY 92 PROTEIN"/>
    <property type="match status" value="1"/>
</dbReference>
<sequence>MLRLRKKPKEIDFAIVAIVKNEALYLKEWLSHYRILGATHFFIADNGSTDGTQNILNDEFKCGDVTWETWVPSVKAQITWYKECLSRFGNQCQWMAFFDVDEFLVNVDDKEGAGDIRGLVGHLLDKPKVGGIAINWRIYGSAGYNRYQPGAVTWRFNKASKVDRAVNQHVKCIFRPERVKKVFVHAPELISGFHYITPRGDEACFIEQDVKSGRTEKVCNEKFVLNHYNVKSQSEFIDIKASRGRANLGAGKCREMSYFLGHDLNDEYVDVTRFEELQKQHYGDLAVNAQRRNPLFFVHIPKTAGTSFRLGAAEFFDKSNIWHDYGAKSKETHPEILRNIYELKDGYAFASKVRDRGVKLIAGHTPASKYLSITGIRNTISFLRDPVQRVMSDYNHFVRHNNYSGTLEDFVARPELQNRQSRFLAGAPIQCYGFIGLTEDYQHSLEVINSNYGLSIASRQDNVCSIVGREHTITSEERKLIEKYNGKDLELYEEAKRIFSLRVDLHKACLPYVHGGIQKLTKKNILGWAWWSLTDHPVEIDILVNNVEVERVTASHLRPGMAGWGAPREGYVGFHYDFKKSVPTGAVISCRAVMTGQIIDSSIVMDD</sequence>
<gene>
    <name evidence="7" type="ORF">Q4535_01955</name>
</gene>
<name>A0AAP4TWN6_9GAMM</name>
<dbReference type="SUPFAM" id="SSF53448">
    <property type="entry name" value="Nucleotide-diphospho-sugar transferases"/>
    <property type="match status" value="1"/>
</dbReference>
<dbReference type="EMBL" id="JAUORK010000002">
    <property type="protein sequence ID" value="MDO6670872.1"/>
    <property type="molecule type" value="Genomic_DNA"/>
</dbReference>
<protein>
    <submittedName>
        <fullName evidence="7">Glycosyltransferase family 92 protein</fullName>
        <ecNumber evidence="7">2.4.-.-</ecNumber>
    </submittedName>
</protein>
<keyword evidence="4" id="KW-0812">Transmembrane</keyword>
<evidence type="ECO:0000256" key="6">
    <source>
        <dbReference type="ARBA" id="ARBA00023136"/>
    </source>
</evidence>
<evidence type="ECO:0000313" key="8">
    <source>
        <dbReference type="Proteomes" id="UP001170481"/>
    </source>
</evidence>
<dbReference type="SUPFAM" id="SSF52540">
    <property type="entry name" value="P-loop containing nucleoside triphosphate hydrolases"/>
    <property type="match status" value="1"/>
</dbReference>
<dbReference type="GO" id="GO:0016020">
    <property type="term" value="C:membrane"/>
    <property type="evidence" value="ECO:0007669"/>
    <property type="project" value="UniProtKB-SubCell"/>
</dbReference>
<keyword evidence="2 7" id="KW-0328">Glycosyltransferase</keyword>
<dbReference type="PANTHER" id="PTHR21461">
    <property type="entry name" value="GLYCOSYLTRANSFERASE FAMILY 92 PROTEIN"/>
    <property type="match status" value="1"/>
</dbReference>
<keyword evidence="5" id="KW-1133">Transmembrane helix</keyword>
<evidence type="ECO:0000256" key="3">
    <source>
        <dbReference type="ARBA" id="ARBA00022679"/>
    </source>
</evidence>
<organism evidence="7 8">
    <name type="scientific">Cobetia amphilecti</name>
    <dbReference type="NCBI Taxonomy" id="1055104"/>
    <lineage>
        <taxon>Bacteria</taxon>
        <taxon>Pseudomonadati</taxon>
        <taxon>Pseudomonadota</taxon>
        <taxon>Gammaproteobacteria</taxon>
        <taxon>Oceanospirillales</taxon>
        <taxon>Halomonadaceae</taxon>
        <taxon>Cobetia</taxon>
    </lineage>
</organism>
<dbReference type="InterPro" id="IPR029044">
    <property type="entry name" value="Nucleotide-diphossugar_trans"/>
</dbReference>
<dbReference type="InterPro" id="IPR027417">
    <property type="entry name" value="P-loop_NTPase"/>
</dbReference>
<keyword evidence="3 7" id="KW-0808">Transferase</keyword>
<dbReference type="AlphaFoldDB" id="A0AAP4TWN6"/>
<proteinExistence type="predicted"/>
<dbReference type="InterPro" id="IPR008166">
    <property type="entry name" value="Glyco_transf_92"/>
</dbReference>
<dbReference type="RefSeq" id="WP_303592744.1">
    <property type="nucleotide sequence ID" value="NZ_JAUORK010000002.1"/>
</dbReference>
<dbReference type="Pfam" id="PF01697">
    <property type="entry name" value="Glyco_transf_92"/>
    <property type="match status" value="1"/>
</dbReference>
<dbReference type="GO" id="GO:0005737">
    <property type="term" value="C:cytoplasm"/>
    <property type="evidence" value="ECO:0007669"/>
    <property type="project" value="TreeGrafter"/>
</dbReference>
<dbReference type="EC" id="2.4.-.-" evidence="7"/>
<evidence type="ECO:0000256" key="2">
    <source>
        <dbReference type="ARBA" id="ARBA00022676"/>
    </source>
</evidence>
<evidence type="ECO:0000256" key="4">
    <source>
        <dbReference type="ARBA" id="ARBA00022692"/>
    </source>
</evidence>
<comment type="caution">
    <text evidence="7">The sequence shown here is derived from an EMBL/GenBank/DDBJ whole genome shotgun (WGS) entry which is preliminary data.</text>
</comment>
<keyword evidence="6" id="KW-0472">Membrane</keyword>
<accession>A0AAP4TWN6</accession>
<dbReference type="GO" id="GO:0016757">
    <property type="term" value="F:glycosyltransferase activity"/>
    <property type="evidence" value="ECO:0007669"/>
    <property type="project" value="UniProtKB-KW"/>
</dbReference>
<dbReference type="Gene3D" id="3.40.50.300">
    <property type="entry name" value="P-loop containing nucleotide triphosphate hydrolases"/>
    <property type="match status" value="1"/>
</dbReference>
<dbReference type="Proteomes" id="UP001170481">
    <property type="component" value="Unassembled WGS sequence"/>
</dbReference>